<evidence type="ECO:0000256" key="2">
    <source>
        <dbReference type="ARBA" id="ARBA00022448"/>
    </source>
</evidence>
<evidence type="ECO:0000256" key="4">
    <source>
        <dbReference type="ARBA" id="ARBA00022692"/>
    </source>
</evidence>
<evidence type="ECO:0000256" key="5">
    <source>
        <dbReference type="ARBA" id="ARBA00022989"/>
    </source>
</evidence>
<evidence type="ECO:0000256" key="3">
    <source>
        <dbReference type="ARBA" id="ARBA00022475"/>
    </source>
</evidence>
<keyword evidence="5 7" id="KW-1133">Transmembrane helix</keyword>
<protein>
    <submittedName>
        <fullName evidence="9">MFS transporter</fullName>
    </submittedName>
</protein>
<dbReference type="InterPro" id="IPR020846">
    <property type="entry name" value="MFS_dom"/>
</dbReference>
<dbReference type="PRINTS" id="PR01036">
    <property type="entry name" value="TCRTETB"/>
</dbReference>
<dbReference type="Gene3D" id="1.20.1720.10">
    <property type="entry name" value="Multidrug resistance protein D"/>
    <property type="match status" value="1"/>
</dbReference>
<feature type="domain" description="Major facilitator superfamily (MFS) profile" evidence="8">
    <location>
        <begin position="11"/>
        <end position="472"/>
    </location>
</feature>
<feature type="transmembrane region" description="Helical" evidence="7">
    <location>
        <begin position="197"/>
        <end position="215"/>
    </location>
</feature>
<feature type="transmembrane region" description="Helical" evidence="7">
    <location>
        <begin position="42"/>
        <end position="65"/>
    </location>
</feature>
<dbReference type="Proteomes" id="UP001623660">
    <property type="component" value="Unassembled WGS sequence"/>
</dbReference>
<proteinExistence type="predicted"/>
<dbReference type="Gene3D" id="1.20.1250.20">
    <property type="entry name" value="MFS general substrate transporter like domains"/>
    <property type="match status" value="1"/>
</dbReference>
<evidence type="ECO:0000256" key="7">
    <source>
        <dbReference type="SAM" id="Phobius"/>
    </source>
</evidence>
<keyword evidence="3" id="KW-1003">Cell membrane</keyword>
<dbReference type="PROSITE" id="PS50850">
    <property type="entry name" value="MFS"/>
    <property type="match status" value="1"/>
</dbReference>
<dbReference type="InterPro" id="IPR036259">
    <property type="entry name" value="MFS_trans_sf"/>
</dbReference>
<evidence type="ECO:0000313" key="9">
    <source>
        <dbReference type="EMBL" id="MFL0195053.1"/>
    </source>
</evidence>
<dbReference type="SUPFAM" id="SSF103473">
    <property type="entry name" value="MFS general substrate transporter"/>
    <property type="match status" value="2"/>
</dbReference>
<feature type="transmembrane region" description="Helical" evidence="7">
    <location>
        <begin position="102"/>
        <end position="124"/>
    </location>
</feature>
<comment type="caution">
    <text evidence="9">The sequence shown here is derived from an EMBL/GenBank/DDBJ whole genome shotgun (WGS) entry which is preliminary data.</text>
</comment>
<sequence length="484" mass="52817">MKHTNKHRWAILSVVTLVSFITNVDSTIVVIGLPKLMQGLHASIIIGLWSITSYIITSTVFLLPAGRWSDMVGKKRIFISGFTVFTVATVLCGVAGSGASLILFRFIQGIGAALALSTATPIIIETFPQSELGFAIGVNSTSWVLGAIMGPVVGGALINFWGWRSIFFVTVPFALIGIITATFVLKNDSSLFKFRTDWAGILTFGAGLTLFLIVLSEGQSWGWFSPLIITLTILIVVCWTAFTLIEKKVKFPLFDLQLFKNGRYTIGLIMEISYCIGYFSITFLLTIYLQGALHLNALNARILLIPLSAPQLIMGPFGGKLADRFGTMRLLIIGFIFLTIGMFFMGNLGVELSLTALIPPLIVISIANSLAWPSFVKTVLSQVPQEHTGAASGMFFTVYNASRALSQTFVLLAIELGVSSTVVTRALVGLSKEQSSSIVHILVYSTNTGFRIFTSFFVIALILVLFLAFTNKQNQMREDLLTDN</sequence>
<keyword evidence="10" id="KW-1185">Reference proteome</keyword>
<feature type="transmembrane region" description="Helical" evidence="7">
    <location>
        <begin position="356"/>
        <end position="376"/>
    </location>
</feature>
<organism evidence="9 10">
    <name type="scientific">Candidatus Clostridium eludens</name>
    <dbReference type="NCBI Taxonomy" id="3381663"/>
    <lineage>
        <taxon>Bacteria</taxon>
        <taxon>Bacillati</taxon>
        <taxon>Bacillota</taxon>
        <taxon>Clostridia</taxon>
        <taxon>Eubacteriales</taxon>
        <taxon>Clostridiaceae</taxon>
        <taxon>Clostridium</taxon>
    </lineage>
</organism>
<feature type="transmembrane region" description="Helical" evidence="7">
    <location>
        <begin position="448"/>
        <end position="469"/>
    </location>
</feature>
<keyword evidence="6 7" id="KW-0472">Membrane</keyword>
<feature type="transmembrane region" description="Helical" evidence="7">
    <location>
        <begin position="330"/>
        <end position="350"/>
    </location>
</feature>
<dbReference type="PANTHER" id="PTHR42718:SF46">
    <property type="entry name" value="BLR6921 PROTEIN"/>
    <property type="match status" value="1"/>
</dbReference>
<feature type="transmembrane region" description="Helical" evidence="7">
    <location>
        <begin position="77"/>
        <end position="96"/>
    </location>
</feature>
<reference evidence="9 10" key="1">
    <citation type="submission" date="2024-11" db="EMBL/GenBank/DDBJ databases">
        <authorList>
            <person name="Heng Y.C."/>
            <person name="Lim A.C.H."/>
            <person name="Lee J.K.Y."/>
            <person name="Kittelmann S."/>
        </authorList>
    </citation>
    <scope>NUCLEOTIDE SEQUENCE [LARGE SCALE GENOMIC DNA]</scope>
    <source>
        <strain evidence="9 10">WILCCON 0269</strain>
    </source>
</reference>
<comment type="subcellular location">
    <subcellularLocation>
        <location evidence="1">Cell membrane</location>
        <topology evidence="1">Multi-pass membrane protein</topology>
    </subcellularLocation>
</comment>
<dbReference type="RefSeq" id="WP_406791172.1">
    <property type="nucleotide sequence ID" value="NZ_JBJHZX010000006.1"/>
</dbReference>
<evidence type="ECO:0000313" key="10">
    <source>
        <dbReference type="Proteomes" id="UP001623660"/>
    </source>
</evidence>
<dbReference type="Pfam" id="PF07690">
    <property type="entry name" value="MFS_1"/>
    <property type="match status" value="1"/>
</dbReference>
<gene>
    <name evidence="9" type="ORF">ACJDU8_05610</name>
</gene>
<evidence type="ECO:0000259" key="8">
    <source>
        <dbReference type="PROSITE" id="PS50850"/>
    </source>
</evidence>
<feature type="transmembrane region" description="Helical" evidence="7">
    <location>
        <begin position="266"/>
        <end position="288"/>
    </location>
</feature>
<feature type="transmembrane region" description="Helical" evidence="7">
    <location>
        <begin position="300"/>
        <end position="318"/>
    </location>
</feature>
<feature type="transmembrane region" description="Helical" evidence="7">
    <location>
        <begin position="166"/>
        <end position="185"/>
    </location>
</feature>
<dbReference type="PANTHER" id="PTHR42718">
    <property type="entry name" value="MAJOR FACILITATOR SUPERFAMILY MULTIDRUG TRANSPORTER MFSC"/>
    <property type="match status" value="1"/>
</dbReference>
<evidence type="ECO:0000256" key="1">
    <source>
        <dbReference type="ARBA" id="ARBA00004651"/>
    </source>
</evidence>
<feature type="transmembrane region" description="Helical" evidence="7">
    <location>
        <begin position="136"/>
        <end position="160"/>
    </location>
</feature>
<dbReference type="InterPro" id="IPR011701">
    <property type="entry name" value="MFS"/>
</dbReference>
<name>A0ABW8SII4_9CLOT</name>
<accession>A0ABW8SII4</accession>
<keyword evidence="4 7" id="KW-0812">Transmembrane</keyword>
<feature type="transmembrane region" description="Helical" evidence="7">
    <location>
        <begin position="221"/>
        <end position="245"/>
    </location>
</feature>
<feature type="transmembrane region" description="Helical" evidence="7">
    <location>
        <begin position="409"/>
        <end position="428"/>
    </location>
</feature>
<keyword evidence="2" id="KW-0813">Transport</keyword>
<dbReference type="EMBL" id="JBJHZX010000006">
    <property type="protein sequence ID" value="MFL0195053.1"/>
    <property type="molecule type" value="Genomic_DNA"/>
</dbReference>
<evidence type="ECO:0000256" key="6">
    <source>
        <dbReference type="ARBA" id="ARBA00023136"/>
    </source>
</evidence>
<dbReference type="CDD" id="cd17321">
    <property type="entry name" value="MFS_MMR_MDR_like"/>
    <property type="match status" value="1"/>
</dbReference>